<feature type="compositionally biased region" description="Low complexity" evidence="1">
    <location>
        <begin position="1795"/>
        <end position="1825"/>
    </location>
</feature>
<dbReference type="Pfam" id="PF13620">
    <property type="entry name" value="CarboxypepD_reg"/>
    <property type="match status" value="2"/>
</dbReference>
<organism evidence="4 5">
    <name type="scientific">Methanosarcina acetivorans (strain ATCC 35395 / DSM 2834 / JCM 12185 / C2A)</name>
    <dbReference type="NCBI Taxonomy" id="188937"/>
    <lineage>
        <taxon>Archaea</taxon>
        <taxon>Methanobacteriati</taxon>
        <taxon>Methanobacteriota</taxon>
        <taxon>Stenosarchaea group</taxon>
        <taxon>Methanomicrobia</taxon>
        <taxon>Methanosarcinales</taxon>
        <taxon>Methanosarcinaceae</taxon>
        <taxon>Methanosarcina</taxon>
    </lineage>
</organism>
<dbReference type="HOGENOM" id="CLU_002017_4_0_2"/>
<keyword evidence="2" id="KW-0472">Membrane</keyword>
<dbReference type="Pfam" id="PF02514">
    <property type="entry name" value="CobN-Mg_chel"/>
    <property type="match status" value="1"/>
</dbReference>
<feature type="region of interest" description="Disordered" evidence="1">
    <location>
        <begin position="1795"/>
        <end position="1861"/>
    </location>
</feature>
<feature type="compositionally biased region" description="Acidic residues" evidence="1">
    <location>
        <begin position="176"/>
        <end position="194"/>
    </location>
</feature>
<dbReference type="CDD" id="cd10150">
    <property type="entry name" value="CobN_like"/>
    <property type="match status" value="1"/>
</dbReference>
<keyword evidence="5" id="KW-1185">Reference proteome</keyword>
<feature type="domain" description="CobN/magnesium chelatase" evidence="3">
    <location>
        <begin position="643"/>
        <end position="1747"/>
    </location>
</feature>
<sequence length="1922" mass="212322">MIKNLKEGTTPLNKKIKIYGLVFLMLFLLVSTAQASESDDVQYELVANTTCDENGYYIFNNIPDGNYTLVATNYSDDKNIWYTASLNITVHGTDLVDRNLRINSSNYIDPYWVQDLLNNSSATDSSVSGFSVSGISYVRSLDYPRMSTVILLNSTSDDGFVNLTYISDSSESDSSASDEPDQNETESQDSEENQDSTSGSFFKFFGNTTSDENGEFFFSDIPNGDYRLSAIIYSSSMGGMWLTNESEFSIEDGQPVNLTFAMRSNEDIDHEEILGYLDRTTVSGLTLSKTGDIKAGTDLVLTTQDEEFVANTTSDENGEFLFSDIPDGAYRLSAVIYSSSMGGMWLTNESEFSIEDGQPVNFTFAMRSNESIDHEEILGYLDRTTISGQTLSKTGDIKAGTDLVLTTQDEEFVANTTSDANGEYVFSDVPNGAYRLSAVIYSSSMGGMWLTNESEFSIEDGQPVNLTFAMRSNENIDHEEILGYLDRTTISGLTLSKSGDIKAGTDLVLLKKTSGSSNQDSDSSNSGSTSHLNVAIITGYSNYDLKLNALAERINGNSSLNMSVSYYLPATSGEDVDLSDMDIIYINMFTDSASKLENTVNEAIANGAVVIGYNTYLPESIDNSSLPSSFSDEGELKAYLQDYWVYGATNDANFDNLIFYLAQVFYARDDLQVSAPEGAASAIYHPGMVNSSYFTANASEYFEWYGSRNESEHSFDENAPTVGILFYLSYYPADMQPIDALIEEFESRGVNVIACYGSSKEYVDKFLNYNSSTKADLIVSTTYRSQYFDVEELGVPVINCVLNGYMNLSEWQNVSDPLTNTYMIRLYRPETWGWIDPIMIASNELDNETNTEVYVPVEAQVEWLVDRAVSQTDLSGKSESEKKVAILYYSHGCGNDSIGASYLEVIPSINNLLEGMADEGYDIDKDSIPNESELTNLMLKQGTNIGTWAPGELERLVESGEVELIPESTYLEWFSALPEERQQEVLETWGPAPGEIMVYEDDSGDKFLVIPKVEVSDNVILAPQPTRGWLSDNELLYHDGDLPPHHQYLAFYLWLQNEYGADAIVNMGRHGTVEWLPGKEFCLFSDEWPAIISGDIPVIYPYIMDGMGEGMQAKRRGNAVIIDHLVPPVVLSESYGNYTELSSKISQYQTLPSESELKELRMQEIVNLTMELSLDEFVNVSLSESEDTEEEFLDELDDILEELKTTSMPYGLHILGTSPEGENLTQMVYSMLGDDFSEEVAEYNSSENASLDLLDLVLLQNVSIEDAQIQVLGSSSEEVTGYLTTAQEYAEKLGESKNEIQQVLKALDGEYIEPNIGGDPILRPDALPSGRNFYAFDEQLSPTKQAWELGKEMANQTIETYQANHEGQYPKKIGLILWAGESTRNEGVTEAEIFYLLGVKPVWDDDGDEVIDVELINSSELGRPRIDVLVQISGLYRDTFPHKVELIDKAVYLAYNDPDNQYGKDEERPTPEYISYDPEENTNYVRENTNDLFLVLNESLQNETASMTVALLRVFGPEDGTYGTGLSNVVSASNSSTSEIAELYIDRMSYVYGEDVWGESIADIVSQFQVDGSSLENTDIFKDNLGDVEATVFSRSSSTYGILDNSDAFEYLGGLNLAVSSVSGEYPDSYIMNLQNSGDEEIETLNEYLTREIITRVLNPKSIEGMLGSGFEGVSQLADYVENLWGWEKTNPDLVSDDIWNKVYETYVADSELNAELKATNAYAYQSITARMLETALEGNWDASDEALKNLATEYAESVVENGVACCHHTCGNPTLNSYVAGLVSVPGFTEAIEQATSSETSQEPSESSSSSSGGSGTGEATVVSKESMSSNQTAETNSGESASNQTSQTSDAGYGVDSPEIAPDVRQAADSNYVEGYEMQKESVENAENGDFSFSGADIVGILFVVVAMGGIYLGMRKKKM</sequence>
<evidence type="ECO:0000313" key="4">
    <source>
        <dbReference type="EMBL" id="AAM03837.1"/>
    </source>
</evidence>
<dbReference type="Gene3D" id="2.60.40.10">
    <property type="entry name" value="Immunoglobulins"/>
    <property type="match status" value="2"/>
</dbReference>
<dbReference type="SUPFAM" id="SSF117074">
    <property type="entry name" value="Hypothetical protein PA1324"/>
    <property type="match status" value="4"/>
</dbReference>
<dbReference type="EnsemblBacteria" id="AAM03837">
    <property type="protein sequence ID" value="AAM03837"/>
    <property type="gene ID" value="MA_0385"/>
</dbReference>
<feature type="transmembrane region" description="Helical" evidence="2">
    <location>
        <begin position="1893"/>
        <end position="1917"/>
    </location>
</feature>
<dbReference type="KEGG" id="mac:MA_0385"/>
<gene>
    <name evidence="4" type="ordered locus">MA_0385</name>
</gene>
<evidence type="ECO:0000259" key="3">
    <source>
        <dbReference type="Pfam" id="PF02514"/>
    </source>
</evidence>
<feature type="region of interest" description="Disordered" evidence="1">
    <location>
        <begin position="168"/>
        <end position="197"/>
    </location>
</feature>
<protein>
    <recommendedName>
        <fullName evidence="3">CobN/magnesium chelatase domain-containing protein</fullName>
    </recommendedName>
</protein>
<keyword evidence="2" id="KW-0812">Transmembrane</keyword>
<proteinExistence type="predicted"/>
<evidence type="ECO:0000313" key="5">
    <source>
        <dbReference type="Proteomes" id="UP000002487"/>
    </source>
</evidence>
<dbReference type="InParanoid" id="Q8TTP1"/>
<dbReference type="Proteomes" id="UP000002487">
    <property type="component" value="Chromosome"/>
</dbReference>
<dbReference type="PANTHER" id="PTHR44119:SF4">
    <property type="entry name" value="AEROBIC COBALTOCHELATASE SUBUNIT COBN"/>
    <property type="match status" value="1"/>
</dbReference>
<dbReference type="InterPro" id="IPR003672">
    <property type="entry name" value="CobN/Mg_chltase"/>
</dbReference>
<feature type="compositionally biased region" description="Polar residues" evidence="1">
    <location>
        <begin position="1827"/>
        <end position="1852"/>
    </location>
</feature>
<evidence type="ECO:0000256" key="1">
    <source>
        <dbReference type="SAM" id="MobiDB-lite"/>
    </source>
</evidence>
<dbReference type="InterPro" id="IPR013783">
    <property type="entry name" value="Ig-like_fold"/>
</dbReference>
<evidence type="ECO:0000256" key="2">
    <source>
        <dbReference type="SAM" id="Phobius"/>
    </source>
</evidence>
<reference evidence="4 5" key="1">
    <citation type="journal article" date="2002" name="Genome Res.">
        <title>The genome of Methanosarcina acetivorans reveals extensive metabolic and physiological diversity.</title>
        <authorList>
            <person name="Galagan J.E."/>
            <person name="Nusbaum C."/>
            <person name="Roy A."/>
            <person name="Endrizzi M.G."/>
            <person name="Macdonald P."/>
            <person name="FitzHugh W."/>
            <person name="Calvo S."/>
            <person name="Engels R."/>
            <person name="Smirnov S."/>
            <person name="Atnoor D."/>
            <person name="Brown A."/>
            <person name="Allen N."/>
            <person name="Naylor J."/>
            <person name="Stange-Thomann N."/>
            <person name="DeArellano K."/>
            <person name="Johnson R."/>
            <person name="Linton L."/>
            <person name="McEwan P."/>
            <person name="McKernan K."/>
            <person name="Talamas J."/>
            <person name="Tirrell A."/>
            <person name="Ye W."/>
            <person name="Zimmer A."/>
            <person name="Barber R.D."/>
            <person name="Cann I."/>
            <person name="Graham D.E."/>
            <person name="Grahame D.A."/>
            <person name="Guss A."/>
            <person name="Hedderich R."/>
            <person name="Ingram-Smith C."/>
            <person name="Kuettner C.H."/>
            <person name="Krzycki J.A."/>
            <person name="Leigh J.A."/>
            <person name="Li W."/>
            <person name="Liu J."/>
            <person name="Mukhopadhyay B."/>
            <person name="Reeve J.N."/>
            <person name="Smith K."/>
            <person name="Springer T.A."/>
            <person name="Umayam L.A."/>
            <person name="White O."/>
            <person name="White R.H."/>
            <person name="de Macario E.C."/>
            <person name="Ferry J.G."/>
            <person name="Jarrell K.F."/>
            <person name="Jing H."/>
            <person name="Macario A.J.L."/>
            <person name="Paulsen I."/>
            <person name="Pritchett M."/>
            <person name="Sowers K.R."/>
            <person name="Swanson R.V."/>
            <person name="Zinder S.H."/>
            <person name="Lander E."/>
            <person name="Metcalf W.W."/>
            <person name="Birren B."/>
        </authorList>
    </citation>
    <scope>NUCLEOTIDE SEQUENCE [LARGE SCALE GENOMIC DNA]</scope>
    <source>
        <strain evidence="5">ATCC 35395 / DSM 2834 / JCM 12185 / C2A</strain>
    </source>
</reference>
<accession>Q8TTP1</accession>
<dbReference type="PhylomeDB" id="Q8TTP1"/>
<dbReference type="PANTHER" id="PTHR44119">
    <property type="entry name" value="MAGNESIUM-CHELATASE SUBUNIT CHLH, CHLOROPLASTIC"/>
    <property type="match status" value="1"/>
</dbReference>
<dbReference type="STRING" id="188937.MA_0385"/>
<name>Q8TTP1_METAC</name>
<dbReference type="EMBL" id="AE010299">
    <property type="protein sequence ID" value="AAM03837.1"/>
    <property type="molecule type" value="Genomic_DNA"/>
</dbReference>
<keyword evidence="2" id="KW-1133">Transmembrane helix</keyword>
<dbReference type="NCBIfam" id="NF004645">
    <property type="entry name" value="PRK05989.2-3"/>
    <property type="match status" value="1"/>
</dbReference>